<gene>
    <name evidence="1" type="ORF">PR048_006162</name>
</gene>
<evidence type="ECO:0000313" key="2">
    <source>
        <dbReference type="Proteomes" id="UP001159363"/>
    </source>
</evidence>
<proteinExistence type="predicted"/>
<sequence>MSGAERARRFLERRKVDATRSVIVTSTSTRIDIASEDDADTSAEDVSEWTDINIRRIDAVQDHWRIAADTVCSRPSLQGALGQLLRLEGDSYSKYPDRCVPDNLRDEQPSDLRELEEYAREDHEGLNSRVQTSANVTLGSLRFTTLRNMTAWHTDARKEDLVCIKKIQQELHDANTRRSSLLLQIVTPLSKNNATKRRLTRPNRSLDRYTLLVESTASQFRPLRIGARRHLMRMDLSSLETIGGVELSDMG</sequence>
<keyword evidence="2" id="KW-1185">Reference proteome</keyword>
<accession>A0ABQ9IA83</accession>
<comment type="caution">
    <text evidence="1">The sequence shown here is derived from an EMBL/GenBank/DDBJ whole genome shotgun (WGS) entry which is preliminary data.</text>
</comment>
<dbReference type="Proteomes" id="UP001159363">
    <property type="component" value="Chromosome 2"/>
</dbReference>
<evidence type="ECO:0000313" key="1">
    <source>
        <dbReference type="EMBL" id="KAJ8893563.1"/>
    </source>
</evidence>
<reference evidence="1 2" key="1">
    <citation type="submission" date="2023-02" db="EMBL/GenBank/DDBJ databases">
        <title>LHISI_Scaffold_Assembly.</title>
        <authorList>
            <person name="Stuart O.P."/>
            <person name="Cleave R."/>
            <person name="Magrath M.J.L."/>
            <person name="Mikheyev A.S."/>
        </authorList>
    </citation>
    <scope>NUCLEOTIDE SEQUENCE [LARGE SCALE GENOMIC DNA]</scope>
    <source>
        <strain evidence="1">Daus_M_001</strain>
        <tissue evidence="1">Leg muscle</tissue>
    </source>
</reference>
<name>A0ABQ9IA83_9NEOP</name>
<dbReference type="EMBL" id="JARBHB010000002">
    <property type="protein sequence ID" value="KAJ8893563.1"/>
    <property type="molecule type" value="Genomic_DNA"/>
</dbReference>
<protein>
    <submittedName>
        <fullName evidence="1">Uncharacterized protein</fullName>
    </submittedName>
</protein>
<organism evidence="1 2">
    <name type="scientific">Dryococelus australis</name>
    <dbReference type="NCBI Taxonomy" id="614101"/>
    <lineage>
        <taxon>Eukaryota</taxon>
        <taxon>Metazoa</taxon>
        <taxon>Ecdysozoa</taxon>
        <taxon>Arthropoda</taxon>
        <taxon>Hexapoda</taxon>
        <taxon>Insecta</taxon>
        <taxon>Pterygota</taxon>
        <taxon>Neoptera</taxon>
        <taxon>Polyneoptera</taxon>
        <taxon>Phasmatodea</taxon>
        <taxon>Verophasmatodea</taxon>
        <taxon>Anareolatae</taxon>
        <taxon>Phasmatidae</taxon>
        <taxon>Eurycanthinae</taxon>
        <taxon>Dryococelus</taxon>
    </lineage>
</organism>